<dbReference type="PANTHER" id="PTHR46268">
    <property type="entry name" value="STRESS RESPONSE PROTEIN NHAX"/>
    <property type="match status" value="1"/>
</dbReference>
<dbReference type="RefSeq" id="WP_082164372.1">
    <property type="nucleotide sequence ID" value="NZ_JYNU01000058.1"/>
</dbReference>
<dbReference type="PANTHER" id="PTHR46268:SF6">
    <property type="entry name" value="UNIVERSAL STRESS PROTEIN UP12"/>
    <property type="match status" value="1"/>
</dbReference>
<protein>
    <submittedName>
        <fullName evidence="3">Universal stress protein</fullName>
    </submittedName>
</protein>
<dbReference type="EMBL" id="JYNU01000058">
    <property type="protein sequence ID" value="KMO68083.1"/>
    <property type="molecule type" value="Genomic_DNA"/>
</dbReference>
<evidence type="ECO:0000313" key="4">
    <source>
        <dbReference type="Proteomes" id="UP000036313"/>
    </source>
</evidence>
<evidence type="ECO:0000256" key="1">
    <source>
        <dbReference type="ARBA" id="ARBA00008791"/>
    </source>
</evidence>
<dbReference type="InterPro" id="IPR006016">
    <property type="entry name" value="UspA"/>
</dbReference>
<organism evidence="3 4">
    <name type="scientific">Mycolicibacterium obuense</name>
    <dbReference type="NCBI Taxonomy" id="1807"/>
    <lineage>
        <taxon>Bacteria</taxon>
        <taxon>Bacillati</taxon>
        <taxon>Actinomycetota</taxon>
        <taxon>Actinomycetes</taxon>
        <taxon>Mycobacteriales</taxon>
        <taxon>Mycobacteriaceae</taxon>
        <taxon>Mycolicibacterium</taxon>
    </lineage>
</organism>
<dbReference type="SUPFAM" id="SSF52402">
    <property type="entry name" value="Adenine nucleotide alpha hydrolases-like"/>
    <property type="match status" value="2"/>
</dbReference>
<comment type="similarity">
    <text evidence="1">Belongs to the universal stress protein A family.</text>
</comment>
<gene>
    <name evidence="3" type="ORF">MOBUDSM44075_05081</name>
</gene>
<sequence length="278" mass="29167">MHQAPAVVVGVDGSCSATAAALWAIDEAVSRDIPLRLLHAVPHRDRPATTDDIDRASEIVDTAAAAIEATGKHVKVETQIASGDVTRVLLDQARRAAMLCIGSSGRVHAGIGHRQSTALAVARSANCPVAVIHSPAAAAGVSCVVAEVDDTPAGDLVLRRGIDEALLRAIPLRVVTAWPASYPDVQGGSSATMTRMVRTRLQRRLSAWREHHPGLDARAVAVPGNILNYLARHRDEIALAIVPHGRGAGIAELVSTTPPSSALDLSFNVLICEPADDH</sequence>
<dbReference type="Gene3D" id="3.40.50.620">
    <property type="entry name" value="HUPs"/>
    <property type="match status" value="2"/>
</dbReference>
<feature type="domain" description="UspA" evidence="2">
    <location>
        <begin position="7"/>
        <end position="133"/>
    </location>
</feature>
<proteinExistence type="inferred from homology"/>
<evidence type="ECO:0000259" key="2">
    <source>
        <dbReference type="Pfam" id="PF00582"/>
    </source>
</evidence>
<accession>A0A0J6VF12</accession>
<dbReference type="AlphaFoldDB" id="A0A0J6VF12"/>
<reference evidence="3 4" key="1">
    <citation type="journal article" date="2015" name="Genome Biol. Evol.">
        <title>Characterization of Three Mycobacterium spp. with Potential Use in Bioremediation by Genome Sequencing and Comparative Genomics.</title>
        <authorList>
            <person name="Das S."/>
            <person name="Pettersson B.M."/>
            <person name="Behra P.R."/>
            <person name="Ramesh M."/>
            <person name="Dasgupta S."/>
            <person name="Bhattacharya A."/>
            <person name="Kirsebom L.A."/>
        </authorList>
    </citation>
    <scope>NUCLEOTIDE SEQUENCE [LARGE SCALE GENOMIC DNA]</scope>
    <source>
        <strain evidence="3 4">DSM 44075</strain>
    </source>
</reference>
<dbReference type="PATRIC" id="fig|1807.14.peg.5122"/>
<dbReference type="Pfam" id="PF00582">
    <property type="entry name" value="Usp"/>
    <property type="match status" value="1"/>
</dbReference>
<dbReference type="InterPro" id="IPR014729">
    <property type="entry name" value="Rossmann-like_a/b/a_fold"/>
</dbReference>
<dbReference type="Proteomes" id="UP000036313">
    <property type="component" value="Unassembled WGS sequence"/>
</dbReference>
<evidence type="ECO:0000313" key="3">
    <source>
        <dbReference type="EMBL" id="KMO68083.1"/>
    </source>
</evidence>
<comment type="caution">
    <text evidence="3">The sequence shown here is derived from an EMBL/GenBank/DDBJ whole genome shotgun (WGS) entry which is preliminary data.</text>
</comment>
<name>A0A0J6VF12_9MYCO</name>